<dbReference type="GO" id="GO:0016020">
    <property type="term" value="C:membrane"/>
    <property type="evidence" value="ECO:0007669"/>
    <property type="project" value="UniProtKB-SubCell"/>
</dbReference>
<feature type="transmembrane region" description="Helical" evidence="11">
    <location>
        <begin position="223"/>
        <end position="242"/>
    </location>
</feature>
<keyword evidence="3" id="KW-0813">Transport</keyword>
<feature type="transmembrane region" description="Helical" evidence="11">
    <location>
        <begin position="404"/>
        <end position="432"/>
    </location>
</feature>
<name>A0ABD3MU96_9STRA</name>
<evidence type="ECO:0000256" key="2">
    <source>
        <dbReference type="ARBA" id="ARBA00009726"/>
    </source>
</evidence>
<dbReference type="Gene3D" id="1.20.1560.10">
    <property type="entry name" value="ABC transporter type 1, transmembrane domain"/>
    <property type="match status" value="2"/>
</dbReference>
<keyword evidence="8 11" id="KW-1133">Transmembrane helix</keyword>
<dbReference type="SUPFAM" id="SSF90123">
    <property type="entry name" value="ABC transporter transmembrane region"/>
    <property type="match status" value="2"/>
</dbReference>
<keyword evidence="7" id="KW-0067">ATP-binding</keyword>
<feature type="transmembrane region" description="Helical" evidence="11">
    <location>
        <begin position="893"/>
        <end position="912"/>
    </location>
</feature>
<evidence type="ECO:0000256" key="3">
    <source>
        <dbReference type="ARBA" id="ARBA00022448"/>
    </source>
</evidence>
<evidence type="ECO:0000256" key="5">
    <source>
        <dbReference type="ARBA" id="ARBA00022737"/>
    </source>
</evidence>
<dbReference type="InterPro" id="IPR027417">
    <property type="entry name" value="P-loop_NTPase"/>
</dbReference>
<feature type="compositionally biased region" description="Polar residues" evidence="10">
    <location>
        <begin position="570"/>
        <end position="579"/>
    </location>
</feature>
<keyword evidence="6" id="KW-0547">Nucleotide-binding</keyword>
<dbReference type="PANTHER" id="PTHR24223:SF415">
    <property type="entry name" value="FI20190P1"/>
    <property type="match status" value="1"/>
</dbReference>
<dbReference type="InterPro" id="IPR017871">
    <property type="entry name" value="ABC_transporter-like_CS"/>
</dbReference>
<dbReference type="CDD" id="cd18580">
    <property type="entry name" value="ABC_6TM_ABCC_D2"/>
    <property type="match status" value="1"/>
</dbReference>
<dbReference type="PANTHER" id="PTHR24223">
    <property type="entry name" value="ATP-BINDING CASSETTE SUB-FAMILY C"/>
    <property type="match status" value="1"/>
</dbReference>
<feature type="region of interest" description="Disordered" evidence="10">
    <location>
        <begin position="528"/>
        <end position="579"/>
    </location>
</feature>
<dbReference type="SMART" id="SM00382">
    <property type="entry name" value="AAA"/>
    <property type="match status" value="2"/>
</dbReference>
<evidence type="ECO:0008006" key="16">
    <source>
        <dbReference type="Google" id="ProtNLM"/>
    </source>
</evidence>
<keyword evidence="4 11" id="KW-0812">Transmembrane</keyword>
<dbReference type="PROSITE" id="PS50929">
    <property type="entry name" value="ABC_TM1F"/>
    <property type="match status" value="2"/>
</dbReference>
<evidence type="ECO:0000313" key="14">
    <source>
        <dbReference type="EMBL" id="KAL3767383.1"/>
    </source>
</evidence>
<dbReference type="FunFam" id="3.40.50.300:FF:002576">
    <property type="entry name" value="ABC transporter, putative"/>
    <property type="match status" value="1"/>
</dbReference>
<dbReference type="GO" id="GO:0005524">
    <property type="term" value="F:ATP binding"/>
    <property type="evidence" value="ECO:0007669"/>
    <property type="project" value="UniProtKB-KW"/>
</dbReference>
<evidence type="ECO:0000256" key="6">
    <source>
        <dbReference type="ARBA" id="ARBA00022741"/>
    </source>
</evidence>
<dbReference type="CDD" id="cd18579">
    <property type="entry name" value="ABC_6TM_ABCC_D1"/>
    <property type="match status" value="1"/>
</dbReference>
<feature type="transmembrane region" description="Helical" evidence="11">
    <location>
        <begin position="299"/>
        <end position="321"/>
    </location>
</feature>
<dbReference type="SUPFAM" id="SSF52540">
    <property type="entry name" value="P-loop containing nucleoside triphosphate hydrolases"/>
    <property type="match status" value="2"/>
</dbReference>
<feature type="domain" description="ABC transmembrane type-1" evidence="13">
    <location>
        <begin position="905"/>
        <end position="1192"/>
    </location>
</feature>
<feature type="domain" description="ABC transporter" evidence="12">
    <location>
        <begin position="1230"/>
        <end position="1465"/>
    </location>
</feature>
<dbReference type="PROSITE" id="PS00211">
    <property type="entry name" value="ABC_TRANSPORTER_1"/>
    <property type="match status" value="2"/>
</dbReference>
<feature type="transmembrane region" description="Helical" evidence="11">
    <location>
        <begin position="1023"/>
        <end position="1043"/>
    </location>
</feature>
<dbReference type="InterPro" id="IPR044726">
    <property type="entry name" value="ABCC_6TM_D2"/>
</dbReference>
<dbReference type="EMBL" id="JALLPJ020001367">
    <property type="protein sequence ID" value="KAL3767383.1"/>
    <property type="molecule type" value="Genomic_DNA"/>
</dbReference>
<feature type="transmembrane region" description="Helical" evidence="11">
    <location>
        <begin position="182"/>
        <end position="203"/>
    </location>
</feature>
<evidence type="ECO:0000256" key="4">
    <source>
        <dbReference type="ARBA" id="ARBA00022692"/>
    </source>
</evidence>
<dbReference type="FunFam" id="1.20.1560.10:FF:000006">
    <property type="entry name" value="ATP-binding cassette, sub-family C (CFTR/MRP), member 9"/>
    <property type="match status" value="1"/>
</dbReference>
<keyword evidence="9 11" id="KW-0472">Membrane</keyword>
<evidence type="ECO:0000259" key="13">
    <source>
        <dbReference type="PROSITE" id="PS50929"/>
    </source>
</evidence>
<dbReference type="InterPro" id="IPR036640">
    <property type="entry name" value="ABC1_TM_sf"/>
</dbReference>
<feature type="transmembrane region" description="Helical" evidence="11">
    <location>
        <begin position="947"/>
        <end position="972"/>
    </location>
</feature>
<dbReference type="InterPro" id="IPR011527">
    <property type="entry name" value="ABC1_TM_dom"/>
</dbReference>
<feature type="region of interest" description="Disordered" evidence="10">
    <location>
        <begin position="1"/>
        <end position="75"/>
    </location>
</feature>
<evidence type="ECO:0000256" key="9">
    <source>
        <dbReference type="ARBA" id="ARBA00023136"/>
    </source>
</evidence>
<feature type="transmembrane region" description="Helical" evidence="11">
    <location>
        <begin position="327"/>
        <end position="349"/>
    </location>
</feature>
<evidence type="ECO:0000259" key="12">
    <source>
        <dbReference type="PROSITE" id="PS50893"/>
    </source>
</evidence>
<keyword evidence="5" id="KW-0677">Repeat</keyword>
<evidence type="ECO:0000256" key="7">
    <source>
        <dbReference type="ARBA" id="ARBA00022840"/>
    </source>
</evidence>
<keyword evidence="15" id="KW-1185">Reference proteome</keyword>
<feature type="compositionally biased region" description="Basic and acidic residues" evidence="10">
    <location>
        <begin position="856"/>
        <end position="877"/>
    </location>
</feature>
<dbReference type="PROSITE" id="PS50893">
    <property type="entry name" value="ABC_TRANSPORTER_2"/>
    <property type="match status" value="2"/>
</dbReference>
<dbReference type="FunFam" id="1.20.1560.10:FF:000010">
    <property type="entry name" value="Multidrug resistance-associated ABC transporter"/>
    <property type="match status" value="1"/>
</dbReference>
<dbReference type="FunFam" id="3.40.50.300:FF:000610">
    <property type="entry name" value="Multidrug resistance-associated ABC transporter"/>
    <property type="match status" value="1"/>
</dbReference>
<dbReference type="InterPro" id="IPR003439">
    <property type="entry name" value="ABC_transporter-like_ATP-bd"/>
</dbReference>
<sequence length="1473" mass="161577">MESDPNAPSDNAVAAMESPPTPTEEEKKADDASEANLANDSTKDIKAEATADESPDVSSSNNANDDETKEQPPSFEDTASLLSRILLLYVTPLLKLGATKILSPEDVGPPSLCDRASTAHTSVRTKWNAELERVRLKNIQDKAKFDKKIATMDETKRSKMVYKPHTPNLASVLWHAFGYYRVWSAVFFYVLSALLQFVPVLILNDLVRYFETPSNVEYNALLFHPWGNVVGLFVFPLLVSVLQTRSQVILNHCAIFIRTSVSTLLFEKALTISASGRAQTSTGQVVNMMSNDTSQLQRFLQFFGFTLVAPVQITIALVLIFRQVGNATWVGVGFMLFLIPINGVVFSSVSKMRRRVMKYSDARVKMINEILSGIRIIKFYSWEVPFGKEVRRIRDQELKALTTLAYVTAFGFSLIMLSAPIINPILVFAAYIRMGVESLDAATAFTTIALFNIMRFPFAFLPMGFLQFIQSRIALRRLSRYLELSELLTYVVHNAPPQVEDAAPTMDDPSESDPAIIINNGTFSWIDPNNTLEPEPPKRMSRKERRASAKALKQKKKEDAAKAAEEANGSLKSHPSNASLNRAESLASLGVSVNTAMSEEDNAESRIALKNITCSIERGSLVAVIGSVGSGKSSLLSAILGEMEALENSNVYMPPRKEGNTGRENLISYCSQSPWVVNDTLKGNILFGRPYDEARYNQIVNACALVDDLAILPAGDMTEIGERGINLSGGQKARVSLARAMYSKETQIMLMDDPLSAVDAHVGEHLFKEAITGAVSRGTTRVLVTHHVHFLPRCDAVIILDKGRISHMGKYADLVAKGVDFKGAVEVERKEADGEAKEEEEIKDAAESSDKPAAGDGKESAPADAKMKKAGEKLISDEEKEEGSVQGSNYKHYARSGGVIAFVSIFVIQGIGRVSELMANFWLSFWANASTQADIAGDPLTAQETTWYLGIYAAFGLGGVICLTFRAVIMAVHRLKASRKLHDELIESILRAPVSFFDVTPIGRVLNRFAADMDKIDLELTNSLGQAVSTIFSFLGAVGAIVAATKGTLLVAFIPIGYANYVIQKWFRKSFTEIQRAANVANSPIFTDFSQMLSGTSTIRAFGKETRFFKNCQLSFDKFNALYNALQQSGFWLGLRLDVLGGTVGLVIGAVALGTKDANFIPAGWLGLALSYSIEVTTYLKHGVRMIATVEADMNSVERVLYYTNNVEPEAALTTESDPNIEEWPSKGQIEIQHASMRYRDGPLVLKDLCVSIKGGEKIGVVGRTGSGKSSLMSALFRITECDQDGGKILIDGVDISNIGLSLLRLSLSIIPQDPVMFSNTVRYNLDPFGERSEYDIWEALKKVQLAEAIAVLPGGLDEQVAEGGENFSQGQRQLLCIARSLLRNPKILVMDEATASIDNETDAHIQEMIRENFASATILTIAHRLNTIMDSDRVLVLDDGRVVEFDSPSALLAKKDGVFKSMVDKSKEAHNA</sequence>
<dbReference type="CDD" id="cd03244">
    <property type="entry name" value="ABCC_MRP_domain2"/>
    <property type="match status" value="1"/>
</dbReference>
<protein>
    <recommendedName>
        <fullName evidence="16">ATP-dependent transporter ycf16</fullName>
    </recommendedName>
</protein>
<feature type="region of interest" description="Disordered" evidence="10">
    <location>
        <begin position="829"/>
        <end position="883"/>
    </location>
</feature>
<proteinExistence type="inferred from homology"/>
<dbReference type="InterPro" id="IPR050173">
    <property type="entry name" value="ABC_transporter_C-like"/>
</dbReference>
<gene>
    <name evidence="14" type="ORF">ACHAWO_010402</name>
</gene>
<evidence type="ECO:0000256" key="1">
    <source>
        <dbReference type="ARBA" id="ARBA00004141"/>
    </source>
</evidence>
<feature type="domain" description="ABC transporter" evidence="12">
    <location>
        <begin position="591"/>
        <end position="827"/>
    </location>
</feature>
<dbReference type="Pfam" id="PF00005">
    <property type="entry name" value="ABC_tran"/>
    <property type="match status" value="2"/>
</dbReference>
<accession>A0ABD3MU96</accession>
<dbReference type="InterPro" id="IPR044746">
    <property type="entry name" value="ABCC_6TM_D1"/>
</dbReference>
<feature type="compositionally biased region" description="Basic and acidic residues" evidence="10">
    <location>
        <begin position="556"/>
        <end position="565"/>
    </location>
</feature>
<comment type="similarity">
    <text evidence="2">Belongs to the ABC transporter superfamily. ABCC family. Conjugate transporter (TC 3.A.1.208) subfamily.</text>
</comment>
<feature type="transmembrane region" description="Helical" evidence="11">
    <location>
        <begin position="444"/>
        <end position="469"/>
    </location>
</feature>
<evidence type="ECO:0000313" key="15">
    <source>
        <dbReference type="Proteomes" id="UP001530400"/>
    </source>
</evidence>
<dbReference type="Proteomes" id="UP001530400">
    <property type="component" value="Unassembled WGS sequence"/>
</dbReference>
<dbReference type="Gene3D" id="3.40.50.300">
    <property type="entry name" value="P-loop containing nucleotide triphosphate hydrolases"/>
    <property type="match status" value="2"/>
</dbReference>
<feature type="domain" description="ABC transmembrane type-1" evidence="13">
    <location>
        <begin position="185"/>
        <end position="470"/>
    </location>
</feature>
<evidence type="ECO:0000256" key="8">
    <source>
        <dbReference type="ARBA" id="ARBA00022989"/>
    </source>
</evidence>
<evidence type="ECO:0000256" key="11">
    <source>
        <dbReference type="SAM" id="Phobius"/>
    </source>
</evidence>
<organism evidence="14 15">
    <name type="scientific">Cyclotella atomus</name>
    <dbReference type="NCBI Taxonomy" id="382360"/>
    <lineage>
        <taxon>Eukaryota</taxon>
        <taxon>Sar</taxon>
        <taxon>Stramenopiles</taxon>
        <taxon>Ochrophyta</taxon>
        <taxon>Bacillariophyta</taxon>
        <taxon>Coscinodiscophyceae</taxon>
        <taxon>Thalassiosirophycidae</taxon>
        <taxon>Stephanodiscales</taxon>
        <taxon>Stephanodiscaceae</taxon>
        <taxon>Cyclotella</taxon>
    </lineage>
</organism>
<dbReference type="Pfam" id="PF00664">
    <property type="entry name" value="ABC_membrane"/>
    <property type="match status" value="2"/>
</dbReference>
<dbReference type="InterPro" id="IPR003593">
    <property type="entry name" value="AAA+_ATPase"/>
</dbReference>
<reference evidence="14 15" key="1">
    <citation type="submission" date="2024-10" db="EMBL/GenBank/DDBJ databases">
        <title>Updated reference genomes for cyclostephanoid diatoms.</title>
        <authorList>
            <person name="Roberts W.R."/>
            <person name="Alverson A.J."/>
        </authorList>
    </citation>
    <scope>NUCLEOTIDE SEQUENCE [LARGE SCALE GENOMIC DNA]</scope>
    <source>
        <strain evidence="14 15">AJA010-31</strain>
    </source>
</reference>
<comment type="subcellular location">
    <subcellularLocation>
        <location evidence="1">Membrane</location>
        <topology evidence="1">Multi-pass membrane protein</topology>
    </subcellularLocation>
</comment>
<comment type="caution">
    <text evidence="14">The sequence shown here is derived from an EMBL/GenBank/DDBJ whole genome shotgun (WGS) entry which is preliminary data.</text>
</comment>
<dbReference type="CDD" id="cd03250">
    <property type="entry name" value="ABCC_MRP_domain1"/>
    <property type="match status" value="1"/>
</dbReference>
<evidence type="ECO:0000256" key="10">
    <source>
        <dbReference type="SAM" id="MobiDB-lite"/>
    </source>
</evidence>